<dbReference type="Pfam" id="PF04228">
    <property type="entry name" value="Zn_peptidase"/>
    <property type="match status" value="1"/>
</dbReference>
<keyword evidence="2" id="KW-0812">Transmembrane</keyword>
<proteinExistence type="predicted"/>
<keyword evidence="5" id="KW-0732">Signal</keyword>
<keyword evidence="6" id="KW-0482">Metalloprotease</keyword>
<sequence>MGVRTRNGRDLVRLLPALMAVFALVACTTTVPGQPVAQGVVSKGEEGTGSGVDPGFVRNTDGGEIDRLAATVVTDVQAYWTQTFPEVFKKGYEPLKGGFYSVDTADAGSKPPPCANKPTDVEGNAFYCPDADIIAWDRAALLPVLRDRFGEAAVMLVLAHEMGHAVQDRTGSGATERKADPSRYPTILIEAMADCYAGSFVRWVADGKAEHLTIAKDRLDQALESLISFRDPIGTEAEDRGAHGDAFDRVSAFQDGYEQGARTCSQMTVDNRVFTLSGFLDAGDQERGGNLSFADIVESVTLTLDPFYAELLPTLGKQWTAPKVVESQGIPDCENTKQGPVAYCPADKTVRIDVRKELPELHADIGDYATGTLIASRYALAALAAVGKPLDGADTQRSVVCLSGLFTRALFVSKRLSPGDLDEAVQVLLDYDYAARDLKGAAPSAGFDRVRAFRQGFTEGVQQCGLS</sequence>
<feature type="signal peptide" evidence="5">
    <location>
        <begin position="1"/>
        <end position="25"/>
    </location>
</feature>
<dbReference type="PROSITE" id="PS51257">
    <property type="entry name" value="PROKAR_LIPOPROTEIN"/>
    <property type="match status" value="1"/>
</dbReference>
<name>A0ABT1IMS6_9PSEU</name>
<gene>
    <name evidence="6" type="ORF">LV75_006503</name>
</gene>
<keyword evidence="3" id="KW-1133">Transmembrane helix</keyword>
<dbReference type="Proteomes" id="UP001205185">
    <property type="component" value="Unassembled WGS sequence"/>
</dbReference>
<dbReference type="GO" id="GO:0008237">
    <property type="term" value="F:metallopeptidase activity"/>
    <property type="evidence" value="ECO:0007669"/>
    <property type="project" value="UniProtKB-KW"/>
</dbReference>
<feature type="chain" id="PRO_5047096832" evidence="5">
    <location>
        <begin position="26"/>
        <end position="467"/>
    </location>
</feature>
<comment type="subcellular location">
    <subcellularLocation>
        <location evidence="1">Membrane</location>
        <topology evidence="1">Single-pass membrane protein</topology>
    </subcellularLocation>
</comment>
<accession>A0ABT1IMS6</accession>
<dbReference type="EMBL" id="JAMTCO010000020">
    <property type="protein sequence ID" value="MCP2273971.1"/>
    <property type="molecule type" value="Genomic_DNA"/>
</dbReference>
<dbReference type="PANTHER" id="PTHR30168:SF0">
    <property type="entry name" value="INNER MEMBRANE PROTEIN"/>
    <property type="match status" value="1"/>
</dbReference>
<dbReference type="SUPFAM" id="SSF55486">
    <property type="entry name" value="Metalloproteases ('zincins'), catalytic domain"/>
    <property type="match status" value="1"/>
</dbReference>
<evidence type="ECO:0000256" key="1">
    <source>
        <dbReference type="ARBA" id="ARBA00004167"/>
    </source>
</evidence>
<evidence type="ECO:0000313" key="6">
    <source>
        <dbReference type="EMBL" id="MCP2273971.1"/>
    </source>
</evidence>
<reference evidence="6 7" key="1">
    <citation type="submission" date="2022-06" db="EMBL/GenBank/DDBJ databases">
        <title>Genomic Encyclopedia of Archaeal and Bacterial Type Strains, Phase II (KMG-II): from individual species to whole genera.</title>
        <authorList>
            <person name="Goeker M."/>
        </authorList>
    </citation>
    <scope>NUCLEOTIDE SEQUENCE [LARGE SCALE GENOMIC DNA]</scope>
    <source>
        <strain evidence="6 7">DSM 44255</strain>
    </source>
</reference>
<evidence type="ECO:0000256" key="2">
    <source>
        <dbReference type="ARBA" id="ARBA00022692"/>
    </source>
</evidence>
<keyword evidence="7" id="KW-1185">Reference proteome</keyword>
<evidence type="ECO:0000313" key="7">
    <source>
        <dbReference type="Proteomes" id="UP001205185"/>
    </source>
</evidence>
<dbReference type="InterPro" id="IPR007343">
    <property type="entry name" value="Uncharacterised_pept_Zn_put"/>
</dbReference>
<dbReference type="PANTHER" id="PTHR30168">
    <property type="entry name" value="PUTATIVE MEMBRANE PROTEIN YPFJ"/>
    <property type="match status" value="1"/>
</dbReference>
<organism evidence="6 7">
    <name type="scientific">Actinokineospora diospyrosa</name>
    <dbReference type="NCBI Taxonomy" id="103728"/>
    <lineage>
        <taxon>Bacteria</taxon>
        <taxon>Bacillati</taxon>
        <taxon>Actinomycetota</taxon>
        <taxon>Actinomycetes</taxon>
        <taxon>Pseudonocardiales</taxon>
        <taxon>Pseudonocardiaceae</taxon>
        <taxon>Actinokineospora</taxon>
    </lineage>
</organism>
<keyword evidence="6" id="KW-0645">Protease</keyword>
<protein>
    <submittedName>
        <fullName evidence="6">Metalloprotease</fullName>
    </submittedName>
</protein>
<evidence type="ECO:0000256" key="3">
    <source>
        <dbReference type="ARBA" id="ARBA00022989"/>
    </source>
</evidence>
<comment type="caution">
    <text evidence="6">The sequence shown here is derived from an EMBL/GenBank/DDBJ whole genome shotgun (WGS) entry which is preliminary data.</text>
</comment>
<keyword evidence="6" id="KW-0378">Hydrolase</keyword>
<evidence type="ECO:0000256" key="5">
    <source>
        <dbReference type="SAM" id="SignalP"/>
    </source>
</evidence>
<keyword evidence="4" id="KW-0472">Membrane</keyword>
<evidence type="ECO:0000256" key="4">
    <source>
        <dbReference type="ARBA" id="ARBA00023136"/>
    </source>
</evidence>